<comment type="caution">
    <text evidence="6">The sequence shown here is derived from an EMBL/GenBank/DDBJ whole genome shotgun (WGS) entry which is preliminary data.</text>
</comment>
<dbReference type="Proteomes" id="UP000306544">
    <property type="component" value="Unassembled WGS sequence"/>
</dbReference>
<dbReference type="EMBL" id="VAWA01000001">
    <property type="protein sequence ID" value="TLP79876.1"/>
    <property type="molecule type" value="Genomic_DNA"/>
</dbReference>
<dbReference type="InterPro" id="IPR005471">
    <property type="entry name" value="Tscrpt_reg_IclR_N"/>
</dbReference>
<dbReference type="PANTHER" id="PTHR30136">
    <property type="entry name" value="HELIX-TURN-HELIX TRANSCRIPTIONAL REGULATOR, ICLR FAMILY"/>
    <property type="match status" value="1"/>
</dbReference>
<dbReference type="Gene3D" id="3.30.450.40">
    <property type="match status" value="1"/>
</dbReference>
<dbReference type="OrthoDB" id="8479143at2"/>
<accession>A0A5R9APU9</accession>
<dbReference type="Pfam" id="PF09339">
    <property type="entry name" value="HTH_IclR"/>
    <property type="match status" value="1"/>
</dbReference>
<evidence type="ECO:0000313" key="6">
    <source>
        <dbReference type="EMBL" id="TLP79876.1"/>
    </source>
</evidence>
<dbReference type="InterPro" id="IPR029016">
    <property type="entry name" value="GAF-like_dom_sf"/>
</dbReference>
<keyword evidence="7" id="KW-1185">Reference proteome</keyword>
<dbReference type="Gene3D" id="1.10.10.10">
    <property type="entry name" value="Winged helix-like DNA-binding domain superfamily/Winged helix DNA-binding domain"/>
    <property type="match status" value="1"/>
</dbReference>
<keyword evidence="3" id="KW-0804">Transcription</keyword>
<dbReference type="SMART" id="SM00346">
    <property type="entry name" value="HTH_ICLR"/>
    <property type="match status" value="1"/>
</dbReference>
<reference evidence="6 7" key="1">
    <citation type="submission" date="2019-05" db="EMBL/GenBank/DDBJ databases">
        <title>Nesterenkonia sp. GY239, isolated from the Southern Atlantic Ocean.</title>
        <authorList>
            <person name="Zhang G."/>
        </authorList>
    </citation>
    <scope>NUCLEOTIDE SEQUENCE [LARGE SCALE GENOMIC DNA]</scope>
    <source>
        <strain evidence="6 7">GY239</strain>
    </source>
</reference>
<dbReference type="InterPro" id="IPR014757">
    <property type="entry name" value="Tscrpt_reg_IclR_C"/>
</dbReference>
<dbReference type="PANTHER" id="PTHR30136:SF24">
    <property type="entry name" value="HTH-TYPE TRANSCRIPTIONAL REPRESSOR ALLR"/>
    <property type="match status" value="1"/>
</dbReference>
<dbReference type="PROSITE" id="PS51077">
    <property type="entry name" value="HTH_ICLR"/>
    <property type="match status" value="1"/>
</dbReference>
<gene>
    <name evidence="6" type="ORF">FEF27_00350</name>
</gene>
<evidence type="ECO:0000256" key="1">
    <source>
        <dbReference type="ARBA" id="ARBA00023015"/>
    </source>
</evidence>
<evidence type="ECO:0000256" key="3">
    <source>
        <dbReference type="ARBA" id="ARBA00023163"/>
    </source>
</evidence>
<dbReference type="SUPFAM" id="SSF46785">
    <property type="entry name" value="Winged helix' DNA-binding domain"/>
    <property type="match status" value="1"/>
</dbReference>
<dbReference type="InterPro" id="IPR036390">
    <property type="entry name" value="WH_DNA-bd_sf"/>
</dbReference>
<dbReference type="InterPro" id="IPR050707">
    <property type="entry name" value="HTH_MetabolicPath_Reg"/>
</dbReference>
<dbReference type="GO" id="GO:0003677">
    <property type="term" value="F:DNA binding"/>
    <property type="evidence" value="ECO:0007669"/>
    <property type="project" value="UniProtKB-KW"/>
</dbReference>
<evidence type="ECO:0000256" key="2">
    <source>
        <dbReference type="ARBA" id="ARBA00023125"/>
    </source>
</evidence>
<dbReference type="GO" id="GO:0045892">
    <property type="term" value="P:negative regulation of DNA-templated transcription"/>
    <property type="evidence" value="ECO:0007669"/>
    <property type="project" value="TreeGrafter"/>
</dbReference>
<sequence>MTNTEESTDPVQGVYPIRAVDRVCDILDTLTNASEPVALPDVAAATHLPKSSAFRYLAALEARHYVERTSDGGAYRLGLAFRPQDTRAIDQLSEASRPGLTALRDRLKETVNLGVLDGSNVVHTVVVESPHMMRLAARVGERGHVHATALGKAMCAQLPDEQVRSILKVGGMPAFTSATITDMGLYLTELENVRARGWAMDDEENQMAGRCIAVVIPDIPFPAGISVSAPLDRMPVERIDEVATDLKRTAKAIARKLRG</sequence>
<keyword evidence="1" id="KW-0805">Transcription regulation</keyword>
<protein>
    <submittedName>
        <fullName evidence="6">IclR family transcriptional regulator</fullName>
    </submittedName>
</protein>
<evidence type="ECO:0000259" key="4">
    <source>
        <dbReference type="PROSITE" id="PS51077"/>
    </source>
</evidence>
<keyword evidence="2" id="KW-0238">DNA-binding</keyword>
<evidence type="ECO:0000313" key="7">
    <source>
        <dbReference type="Proteomes" id="UP000306544"/>
    </source>
</evidence>
<evidence type="ECO:0000259" key="5">
    <source>
        <dbReference type="PROSITE" id="PS51078"/>
    </source>
</evidence>
<dbReference type="RefSeq" id="WP_138168840.1">
    <property type="nucleotide sequence ID" value="NZ_VAWA01000001.1"/>
</dbReference>
<dbReference type="Pfam" id="PF01614">
    <property type="entry name" value="IclR_C"/>
    <property type="match status" value="1"/>
</dbReference>
<dbReference type="GO" id="GO:0003700">
    <property type="term" value="F:DNA-binding transcription factor activity"/>
    <property type="evidence" value="ECO:0007669"/>
    <property type="project" value="TreeGrafter"/>
</dbReference>
<dbReference type="AlphaFoldDB" id="A0A5R9APU9"/>
<proteinExistence type="predicted"/>
<name>A0A5R9APU9_9MICC</name>
<feature type="domain" description="HTH iclR-type" evidence="4">
    <location>
        <begin position="17"/>
        <end position="79"/>
    </location>
</feature>
<dbReference type="SUPFAM" id="SSF55781">
    <property type="entry name" value="GAF domain-like"/>
    <property type="match status" value="1"/>
</dbReference>
<dbReference type="InterPro" id="IPR036388">
    <property type="entry name" value="WH-like_DNA-bd_sf"/>
</dbReference>
<organism evidence="6 7">
    <name type="scientific">Nesterenkonia sphaerica</name>
    <dbReference type="NCBI Taxonomy" id="1804988"/>
    <lineage>
        <taxon>Bacteria</taxon>
        <taxon>Bacillati</taxon>
        <taxon>Actinomycetota</taxon>
        <taxon>Actinomycetes</taxon>
        <taxon>Micrococcales</taxon>
        <taxon>Micrococcaceae</taxon>
        <taxon>Nesterenkonia</taxon>
    </lineage>
</organism>
<dbReference type="PROSITE" id="PS51078">
    <property type="entry name" value="ICLR_ED"/>
    <property type="match status" value="1"/>
</dbReference>
<feature type="domain" description="IclR-ED" evidence="5">
    <location>
        <begin position="73"/>
        <end position="259"/>
    </location>
</feature>